<dbReference type="VEuPathDB" id="VectorBase:ACHR006170"/>
<name>A0A182K5Y5_9DIPT</name>
<proteinExistence type="predicted"/>
<dbReference type="Proteomes" id="UP000075881">
    <property type="component" value="Unassembled WGS sequence"/>
</dbReference>
<accession>A0A182K5Y5</accession>
<organism evidence="2 3">
    <name type="scientific">Anopheles christyi</name>
    <dbReference type="NCBI Taxonomy" id="43041"/>
    <lineage>
        <taxon>Eukaryota</taxon>
        <taxon>Metazoa</taxon>
        <taxon>Ecdysozoa</taxon>
        <taxon>Arthropoda</taxon>
        <taxon>Hexapoda</taxon>
        <taxon>Insecta</taxon>
        <taxon>Pterygota</taxon>
        <taxon>Neoptera</taxon>
        <taxon>Endopterygota</taxon>
        <taxon>Diptera</taxon>
        <taxon>Nematocera</taxon>
        <taxon>Culicoidea</taxon>
        <taxon>Culicidae</taxon>
        <taxon>Anophelinae</taxon>
        <taxon>Anopheles</taxon>
    </lineage>
</organism>
<dbReference type="STRING" id="43041.A0A182K5Y5"/>
<keyword evidence="3" id="KW-1185">Reference proteome</keyword>
<dbReference type="EnsemblMetazoa" id="ACHR006170-RA">
    <property type="protein sequence ID" value="ACHR006170-PA"/>
    <property type="gene ID" value="ACHR006170"/>
</dbReference>
<evidence type="ECO:0000256" key="1">
    <source>
        <dbReference type="SAM" id="Phobius"/>
    </source>
</evidence>
<keyword evidence="1" id="KW-0472">Membrane</keyword>
<reference evidence="3" key="1">
    <citation type="submission" date="2013-03" db="EMBL/GenBank/DDBJ databases">
        <title>The Genome Sequence of Anopheles christyi ACHKN1017.</title>
        <authorList>
            <consortium name="The Broad Institute Genomics Platform"/>
            <person name="Neafsey D.E."/>
            <person name="Besansky N."/>
            <person name="Walker B."/>
            <person name="Young S.K."/>
            <person name="Zeng Q."/>
            <person name="Gargeya S."/>
            <person name="Fitzgerald M."/>
            <person name="Haas B."/>
            <person name="Abouelleil A."/>
            <person name="Allen A.W."/>
            <person name="Alvarado L."/>
            <person name="Arachchi H.M."/>
            <person name="Berlin A.M."/>
            <person name="Chapman S.B."/>
            <person name="Gainer-Dewar J."/>
            <person name="Goldberg J."/>
            <person name="Griggs A."/>
            <person name="Gujja S."/>
            <person name="Hansen M."/>
            <person name="Howarth C."/>
            <person name="Imamovic A."/>
            <person name="Ireland A."/>
            <person name="Larimer J."/>
            <person name="McCowan C."/>
            <person name="Murphy C."/>
            <person name="Pearson M."/>
            <person name="Poon T.W."/>
            <person name="Priest M."/>
            <person name="Roberts A."/>
            <person name="Saif S."/>
            <person name="Shea T."/>
            <person name="Sisk P."/>
            <person name="Sykes S."/>
            <person name="Wortman J."/>
            <person name="Nusbaum C."/>
            <person name="Birren B."/>
        </authorList>
    </citation>
    <scope>NUCLEOTIDE SEQUENCE [LARGE SCALE GENOMIC DNA]</scope>
    <source>
        <strain evidence="3">ACHKN1017</strain>
    </source>
</reference>
<keyword evidence="1" id="KW-0812">Transmembrane</keyword>
<sequence>MHLHFEKNSNTRCDCPILSLSWMGKVPDDIPESVAGTMDRTVVCLYFVLFAIPFAAGLCNVGLGKRVFGKPLDGESVVKHVTKCFYTCRPFSGDVLLTELSFKNSSASQPKQLSLVISYQANADLTEQITYTKTQGSVRCVLEIPDSKDKNRVFHTMKSLQNVTELSATLKIYGFRQRKAVRTHFCTKHSNVRHLPVLMGVVGSGGTKISTIASRWACKLGKLFGNFSTTANRPEMFARKVVPECATRGCTGWHAKQTDVSSVLRARWFGCAGNDDVD</sequence>
<evidence type="ECO:0000313" key="3">
    <source>
        <dbReference type="Proteomes" id="UP000075881"/>
    </source>
</evidence>
<dbReference type="AlphaFoldDB" id="A0A182K5Y5"/>
<evidence type="ECO:0000313" key="2">
    <source>
        <dbReference type="EnsemblMetazoa" id="ACHR006170-PA"/>
    </source>
</evidence>
<feature type="transmembrane region" description="Helical" evidence="1">
    <location>
        <begin position="45"/>
        <end position="63"/>
    </location>
</feature>
<protein>
    <submittedName>
        <fullName evidence="2">Uncharacterized protein</fullName>
    </submittedName>
</protein>
<reference evidence="2" key="2">
    <citation type="submission" date="2020-05" db="UniProtKB">
        <authorList>
            <consortium name="EnsemblMetazoa"/>
        </authorList>
    </citation>
    <scope>IDENTIFICATION</scope>
    <source>
        <strain evidence="2">ACHKN1017</strain>
    </source>
</reference>
<keyword evidence="1" id="KW-1133">Transmembrane helix</keyword>